<dbReference type="CDD" id="cd02440">
    <property type="entry name" value="AdoMet_MTases"/>
    <property type="match status" value="1"/>
</dbReference>
<dbReference type="InterPro" id="IPR013216">
    <property type="entry name" value="Methyltransf_11"/>
</dbReference>
<dbReference type="GO" id="GO:0032259">
    <property type="term" value="P:methylation"/>
    <property type="evidence" value="ECO:0007669"/>
    <property type="project" value="UniProtKB-KW"/>
</dbReference>
<evidence type="ECO:0000259" key="4">
    <source>
        <dbReference type="Pfam" id="PF08241"/>
    </source>
</evidence>
<comment type="similarity">
    <text evidence="1">Belongs to the methyltransferase superfamily.</text>
</comment>
<dbReference type="InterPro" id="IPR029063">
    <property type="entry name" value="SAM-dependent_MTases_sf"/>
</dbReference>
<accession>A0A8H4IMU0</accession>
<dbReference type="OrthoDB" id="10027013at2759"/>
<feature type="domain" description="Methyltransferase type 11" evidence="4">
    <location>
        <begin position="42"/>
        <end position="137"/>
    </location>
</feature>
<dbReference type="InterPro" id="IPR051052">
    <property type="entry name" value="Diverse_substrate_MTase"/>
</dbReference>
<evidence type="ECO:0000256" key="3">
    <source>
        <dbReference type="ARBA" id="ARBA00022679"/>
    </source>
</evidence>
<reference evidence="5" key="1">
    <citation type="submission" date="2020-04" db="EMBL/GenBank/DDBJ databases">
        <title>Genome Assembly and Annotation of Botryosphaeria dothidea sdau 11-99, a Latent Pathogen of Apple Fruit Ring Rot in China.</title>
        <authorList>
            <person name="Yu C."/>
            <person name="Diao Y."/>
            <person name="Lu Q."/>
            <person name="Zhao J."/>
            <person name="Cui S."/>
            <person name="Peng C."/>
            <person name="He B."/>
            <person name="Liu H."/>
        </authorList>
    </citation>
    <scope>NUCLEOTIDE SEQUENCE [LARGE SCALE GENOMIC DNA]</scope>
    <source>
        <strain evidence="5">Sdau11-99</strain>
    </source>
</reference>
<dbReference type="EMBL" id="WWBZ02000062">
    <property type="protein sequence ID" value="KAF4303154.1"/>
    <property type="molecule type" value="Genomic_DNA"/>
</dbReference>
<dbReference type="Gene3D" id="3.40.50.150">
    <property type="entry name" value="Vaccinia Virus protein VP39"/>
    <property type="match status" value="1"/>
</dbReference>
<proteinExistence type="inferred from homology"/>
<keyword evidence="2 5" id="KW-0489">Methyltransferase</keyword>
<organism evidence="5 6">
    <name type="scientific">Botryosphaeria dothidea</name>
    <dbReference type="NCBI Taxonomy" id="55169"/>
    <lineage>
        <taxon>Eukaryota</taxon>
        <taxon>Fungi</taxon>
        <taxon>Dikarya</taxon>
        <taxon>Ascomycota</taxon>
        <taxon>Pezizomycotina</taxon>
        <taxon>Dothideomycetes</taxon>
        <taxon>Dothideomycetes incertae sedis</taxon>
        <taxon>Botryosphaeriales</taxon>
        <taxon>Botryosphaeriaceae</taxon>
        <taxon>Botryosphaeria</taxon>
    </lineage>
</organism>
<comment type="caution">
    <text evidence="5">The sequence shown here is derived from an EMBL/GenBank/DDBJ whole genome shotgun (WGS) entry which is preliminary data.</text>
</comment>
<dbReference type="Proteomes" id="UP000572817">
    <property type="component" value="Unassembled WGS sequence"/>
</dbReference>
<keyword evidence="6" id="KW-1185">Reference proteome</keyword>
<keyword evidence="3" id="KW-0808">Transferase</keyword>
<evidence type="ECO:0000313" key="5">
    <source>
        <dbReference type="EMBL" id="KAF4303154.1"/>
    </source>
</evidence>
<gene>
    <name evidence="5" type="ORF">GTA08_BOTSDO09096</name>
</gene>
<dbReference type="AlphaFoldDB" id="A0A8H4IMU0"/>
<evidence type="ECO:0000256" key="1">
    <source>
        <dbReference type="ARBA" id="ARBA00008361"/>
    </source>
</evidence>
<dbReference type="PANTHER" id="PTHR44942:SF4">
    <property type="entry name" value="METHYLTRANSFERASE TYPE 11 DOMAIN-CONTAINING PROTEIN"/>
    <property type="match status" value="1"/>
</dbReference>
<evidence type="ECO:0000313" key="6">
    <source>
        <dbReference type="Proteomes" id="UP000572817"/>
    </source>
</evidence>
<dbReference type="SUPFAM" id="SSF53335">
    <property type="entry name" value="S-adenosyl-L-methionine-dependent methyltransferases"/>
    <property type="match status" value="1"/>
</dbReference>
<sequence>MATFAKPDFSYTSYAELRPSYPRSLYDFIFSYHKGPKSLCADLGCGPGIVTRALSNDFDKVIGVDPSDGMIDQARAKTNGIEYPNVTFQSGPAEELPFFGDCSVDAIVSGQAAHWFSYPRVWDSLVRVLRPGGTIAFWTYGNPFFIKYPKATEIVAEWSYNSTDPDKLGPYWTQPGRSYVAEYYRSIRPTEKYFEDIRWCSYVPDTKEAGTGKGEQAIRLYRRATVGQWKVYLRTWSAWHGWQEAHPNEKPRKDGGTGDVMDRMFDEISAAEGWSSEDLEVELEWGTGLILARRT</sequence>
<dbReference type="GO" id="GO:0008757">
    <property type="term" value="F:S-adenosylmethionine-dependent methyltransferase activity"/>
    <property type="evidence" value="ECO:0007669"/>
    <property type="project" value="InterPro"/>
</dbReference>
<protein>
    <submittedName>
        <fullName evidence="5">Methyltransferase type 11</fullName>
    </submittedName>
</protein>
<name>A0A8H4IMU0_9PEZI</name>
<dbReference type="Pfam" id="PF08241">
    <property type="entry name" value="Methyltransf_11"/>
    <property type="match status" value="1"/>
</dbReference>
<dbReference type="PANTHER" id="PTHR44942">
    <property type="entry name" value="METHYLTRANSF_11 DOMAIN-CONTAINING PROTEIN"/>
    <property type="match status" value="1"/>
</dbReference>
<evidence type="ECO:0000256" key="2">
    <source>
        <dbReference type="ARBA" id="ARBA00022603"/>
    </source>
</evidence>